<comment type="caution">
    <text evidence="4">The sequence shown here is derived from an EMBL/GenBank/DDBJ whole genome shotgun (WGS) entry which is preliminary data.</text>
</comment>
<feature type="transmembrane region" description="Helical" evidence="3">
    <location>
        <begin position="7"/>
        <end position="27"/>
    </location>
</feature>
<dbReference type="AlphaFoldDB" id="A0A510UZ71"/>
<evidence type="ECO:0000256" key="2">
    <source>
        <dbReference type="SAM" id="MobiDB-lite"/>
    </source>
</evidence>
<keyword evidence="5" id="KW-1185">Reference proteome</keyword>
<reference evidence="4 5" key="1">
    <citation type="submission" date="2019-07" db="EMBL/GenBank/DDBJ databases">
        <title>Whole genome shotgun sequence of Cellulomonas xylanilytica NBRC 101102.</title>
        <authorList>
            <person name="Hosoyama A."/>
            <person name="Uohara A."/>
            <person name="Ohji S."/>
            <person name="Ichikawa N."/>
        </authorList>
    </citation>
    <scope>NUCLEOTIDE SEQUENCE [LARGE SCALE GENOMIC DNA]</scope>
    <source>
        <strain evidence="4 5">NBRC 101102</strain>
    </source>
</reference>
<accession>A0A510UZ71</accession>
<sequence length="267" mass="26926">MGGKTSTWIGGAVFVALLIMVGGWFIAISPTLDSAASATSDAEDAEARNDQLRLQLATLKKQFENLDEYKAELAAAQVEIPTQADLAGFTRHVDTLGVAAGLTVVSVVPGLPTDVAPVLATEPEAAPVDPAATAEGEAAPAPADGEVVEPAAPTGPAPIEGFVAVPVDVTVLGTVANATTFLTNLQAEGQRLFLVTGFRGTGQGQADASGGRPATVVGDVELTITGYIYVLKPPAASSETGAETETETGPRPALPVPPGATDPFTGA</sequence>
<feature type="region of interest" description="Disordered" evidence="2">
    <location>
        <begin position="126"/>
        <end position="146"/>
    </location>
</feature>
<feature type="compositionally biased region" description="Low complexity" evidence="2">
    <location>
        <begin position="129"/>
        <end position="146"/>
    </location>
</feature>
<keyword evidence="3" id="KW-1133">Transmembrane helix</keyword>
<keyword evidence="3" id="KW-0472">Membrane</keyword>
<evidence type="ECO:0000256" key="1">
    <source>
        <dbReference type="SAM" id="Coils"/>
    </source>
</evidence>
<dbReference type="OrthoDB" id="4823950at2"/>
<gene>
    <name evidence="4" type="ORF">CXY01_04940</name>
</gene>
<dbReference type="EMBL" id="BJUB01000001">
    <property type="protein sequence ID" value="GEK19974.1"/>
    <property type="molecule type" value="Genomic_DNA"/>
</dbReference>
<feature type="compositionally biased region" description="Low complexity" evidence="2">
    <location>
        <begin position="235"/>
        <end position="249"/>
    </location>
</feature>
<keyword evidence="3" id="KW-0812">Transmembrane</keyword>
<dbReference type="Proteomes" id="UP000321118">
    <property type="component" value="Unassembled WGS sequence"/>
</dbReference>
<feature type="region of interest" description="Disordered" evidence="2">
    <location>
        <begin position="235"/>
        <end position="267"/>
    </location>
</feature>
<evidence type="ECO:0000256" key="3">
    <source>
        <dbReference type="SAM" id="Phobius"/>
    </source>
</evidence>
<protein>
    <submittedName>
        <fullName evidence="4">Uncharacterized protein</fullName>
    </submittedName>
</protein>
<organism evidence="4 5">
    <name type="scientific">Cellulomonas xylanilytica</name>
    <dbReference type="NCBI Taxonomy" id="233583"/>
    <lineage>
        <taxon>Bacteria</taxon>
        <taxon>Bacillati</taxon>
        <taxon>Actinomycetota</taxon>
        <taxon>Actinomycetes</taxon>
        <taxon>Micrococcales</taxon>
        <taxon>Cellulomonadaceae</taxon>
        <taxon>Cellulomonas</taxon>
    </lineage>
</organism>
<name>A0A510UZ71_9CELL</name>
<dbReference type="RefSeq" id="WP_146925452.1">
    <property type="nucleotide sequence ID" value="NZ_BJUB01000001.1"/>
</dbReference>
<proteinExistence type="predicted"/>
<keyword evidence="1" id="KW-0175">Coiled coil</keyword>
<evidence type="ECO:0000313" key="4">
    <source>
        <dbReference type="EMBL" id="GEK19974.1"/>
    </source>
</evidence>
<evidence type="ECO:0000313" key="5">
    <source>
        <dbReference type="Proteomes" id="UP000321118"/>
    </source>
</evidence>
<feature type="coiled-coil region" evidence="1">
    <location>
        <begin position="35"/>
        <end position="79"/>
    </location>
</feature>